<organism evidence="2 3">
    <name type="scientific">Priestia megaterium</name>
    <name type="common">Bacillus megaterium</name>
    <dbReference type="NCBI Taxonomy" id="1404"/>
    <lineage>
        <taxon>Bacteria</taxon>
        <taxon>Bacillati</taxon>
        <taxon>Bacillota</taxon>
        <taxon>Bacilli</taxon>
        <taxon>Bacillales</taxon>
        <taxon>Bacillaceae</taxon>
        <taxon>Priestia</taxon>
    </lineage>
</organism>
<accession>A0AA86IJZ8</accession>
<proteinExistence type="predicted"/>
<dbReference type="Pfam" id="PF13022">
    <property type="entry name" value="HTH_Tnp_1_2"/>
    <property type="match status" value="1"/>
</dbReference>
<evidence type="ECO:0000259" key="1">
    <source>
        <dbReference type="Pfam" id="PF13022"/>
    </source>
</evidence>
<name>A0AA86IJZ8_PRIMG</name>
<evidence type="ECO:0000313" key="2">
    <source>
        <dbReference type="EMBL" id="AXI31462.1"/>
    </source>
</evidence>
<dbReference type="InterPro" id="IPR024978">
    <property type="entry name" value="Homeodomain_phBC6A51-type"/>
</dbReference>
<dbReference type="AlphaFoldDB" id="A0AA86IJZ8"/>
<dbReference type="RefSeq" id="WP_114896792.1">
    <property type="nucleotide sequence ID" value="NZ_CP022674.1"/>
</dbReference>
<dbReference type="EMBL" id="CP022674">
    <property type="protein sequence ID" value="AXI31462.1"/>
    <property type="molecule type" value="Genomic_DNA"/>
</dbReference>
<dbReference type="Gene3D" id="1.10.10.60">
    <property type="entry name" value="Homeodomain-like"/>
    <property type="match status" value="1"/>
</dbReference>
<sequence>MNPIEYLTDIEIKAAEALLVQKITKKSLEDISADLGISRRYLFDIRQKPAFKTYMRHRAMEQASEDLHEVMHALKAKAKKGDVKAIRTLLEVIDAFPTKKHEIKQEINATHSRSDEAIEAERREIEKELQQLNLLN</sequence>
<dbReference type="Proteomes" id="UP000253834">
    <property type="component" value="Chromosome"/>
</dbReference>
<gene>
    <name evidence="2" type="ORF">CIB87_21350</name>
</gene>
<protein>
    <recommendedName>
        <fullName evidence="1">Homeodomain phBC6A51-type domain-containing protein</fullName>
    </recommendedName>
</protein>
<reference evidence="2 3" key="1">
    <citation type="submission" date="2017-07" db="EMBL/GenBank/DDBJ databases">
        <title>Isolation and development of strain Bacillus megaterium SR7 for enhanced growth and metabolite production under supercritical carbon dioxide.</title>
        <authorList>
            <person name="Freedman A.J.E."/>
            <person name="Peet K.C."/>
            <person name="Boock J.T."/>
            <person name="Penn K."/>
            <person name="Prather K.L.J."/>
            <person name="Thompson J.R."/>
        </authorList>
    </citation>
    <scope>NUCLEOTIDE SEQUENCE [LARGE SCALE GENOMIC DNA]</scope>
    <source>
        <strain evidence="2 3">SR7</strain>
    </source>
</reference>
<evidence type="ECO:0000313" key="3">
    <source>
        <dbReference type="Proteomes" id="UP000253834"/>
    </source>
</evidence>
<feature type="domain" description="Homeodomain phBC6A51-type" evidence="1">
    <location>
        <begin position="7"/>
        <end position="121"/>
    </location>
</feature>